<dbReference type="OrthoDB" id="3190163at2"/>
<sequence>MATAVDREARSDAGTVPSTRLHPIYLLTETARTARRAIPFLAVTVLGGAPWAVNAALFGLIMAVAVAEWSVRRYTVTAGLFRLSSGLLHRTVRTVPLSRITAVAANRSLTQRLVGTWTLRIGVPGDRRGALVTLPSLSTRRMVELRQALTDPRRAGRPVGDEPPAVPPVTLSRLSTVDLLVAAATSALVPVLIVASVMGWLWFSRFVPPVPRTFMETAVEPRGQAAVLGALVAVGLVAAVGWTVSRQFRWTAVRDGPLLRTTAGLVTHRSGVIEVDRVHAVRIVEGLWRGHLGYCALQAEVAGMGRVSPLRRTVVPLLRTDRMATFLPAAIPELGWRPTPLHQVPRELRRRYLTVPTAWGAGFGVLATGGLLLVGAGPAAAAGAVFLPLGALLGWVRAREAGWRIDDDVVVLRARRVLSRQTVIARRGGIQSARQQASPFNVRRGVSGVTVRFSSRRSATVAYLPDAVVADLLAAIHPGRPRPPAVEPPDQVTTRRVARRAAYGGS</sequence>
<keyword evidence="2" id="KW-0472">Membrane</keyword>
<accession>A0A4U6QMQ3</accession>
<evidence type="ECO:0000313" key="5">
    <source>
        <dbReference type="Proteomes" id="UP000306985"/>
    </source>
</evidence>
<feature type="transmembrane region" description="Helical" evidence="2">
    <location>
        <begin position="379"/>
        <end position="396"/>
    </location>
</feature>
<dbReference type="AlphaFoldDB" id="A0A4U6QMQ3"/>
<dbReference type="InterPro" id="IPR014529">
    <property type="entry name" value="UCP026631"/>
</dbReference>
<evidence type="ECO:0000256" key="1">
    <source>
        <dbReference type="SAM" id="MobiDB-lite"/>
    </source>
</evidence>
<feature type="transmembrane region" description="Helical" evidence="2">
    <location>
        <begin position="223"/>
        <end position="244"/>
    </location>
</feature>
<feature type="transmembrane region" description="Helical" evidence="2">
    <location>
        <begin position="179"/>
        <end position="203"/>
    </location>
</feature>
<dbReference type="RefSeq" id="WP_137448752.1">
    <property type="nucleotide sequence ID" value="NZ_SZZH01000001.1"/>
</dbReference>
<keyword evidence="2" id="KW-1133">Transmembrane helix</keyword>
<dbReference type="PANTHER" id="PTHR34473">
    <property type="entry name" value="UPF0699 TRANSMEMBRANE PROTEIN YDBS"/>
    <property type="match status" value="1"/>
</dbReference>
<keyword evidence="2" id="KW-0812">Transmembrane</keyword>
<evidence type="ECO:0000259" key="3">
    <source>
        <dbReference type="Pfam" id="PF03703"/>
    </source>
</evidence>
<name>A0A4U6QMQ3_9ACTN</name>
<evidence type="ECO:0000313" key="4">
    <source>
        <dbReference type="EMBL" id="TKV61448.1"/>
    </source>
</evidence>
<protein>
    <recommendedName>
        <fullName evidence="3">YdbS-like PH domain-containing protein</fullName>
    </recommendedName>
</protein>
<feature type="domain" description="YdbS-like PH" evidence="3">
    <location>
        <begin position="71"/>
        <end position="146"/>
    </location>
</feature>
<feature type="transmembrane region" description="Helical" evidence="2">
    <location>
        <begin position="51"/>
        <end position="71"/>
    </location>
</feature>
<gene>
    <name evidence="4" type="ORF">FDO65_07690</name>
</gene>
<dbReference type="Proteomes" id="UP000306985">
    <property type="component" value="Unassembled WGS sequence"/>
</dbReference>
<reference evidence="4 5" key="1">
    <citation type="submission" date="2019-05" db="EMBL/GenBank/DDBJ databases">
        <title>Nakamurella sp. N5BH11, whole genome shotgun sequence.</title>
        <authorList>
            <person name="Tuo L."/>
        </authorList>
    </citation>
    <scope>NUCLEOTIDE SEQUENCE [LARGE SCALE GENOMIC DNA]</scope>
    <source>
        <strain evidence="4 5">N5BH11</strain>
    </source>
</reference>
<feature type="region of interest" description="Disordered" evidence="1">
    <location>
        <begin position="479"/>
        <end position="506"/>
    </location>
</feature>
<dbReference type="PANTHER" id="PTHR34473:SF2">
    <property type="entry name" value="UPF0699 TRANSMEMBRANE PROTEIN YDBT"/>
    <property type="match status" value="1"/>
</dbReference>
<dbReference type="PIRSF" id="PIRSF026631">
    <property type="entry name" value="UCP026631"/>
    <property type="match status" value="1"/>
</dbReference>
<dbReference type="EMBL" id="SZZH01000001">
    <property type="protein sequence ID" value="TKV61448.1"/>
    <property type="molecule type" value="Genomic_DNA"/>
</dbReference>
<keyword evidence="5" id="KW-1185">Reference proteome</keyword>
<dbReference type="Pfam" id="PF03703">
    <property type="entry name" value="bPH_2"/>
    <property type="match status" value="1"/>
</dbReference>
<evidence type="ECO:0000256" key="2">
    <source>
        <dbReference type="SAM" id="Phobius"/>
    </source>
</evidence>
<comment type="caution">
    <text evidence="4">The sequence shown here is derived from an EMBL/GenBank/DDBJ whole genome shotgun (WGS) entry which is preliminary data.</text>
</comment>
<dbReference type="InterPro" id="IPR005182">
    <property type="entry name" value="YdbS-like_PH"/>
</dbReference>
<proteinExistence type="predicted"/>
<organism evidence="4 5">
    <name type="scientific">Nakamurella flava</name>
    <dbReference type="NCBI Taxonomy" id="2576308"/>
    <lineage>
        <taxon>Bacteria</taxon>
        <taxon>Bacillati</taxon>
        <taxon>Actinomycetota</taxon>
        <taxon>Actinomycetes</taxon>
        <taxon>Nakamurellales</taxon>
        <taxon>Nakamurellaceae</taxon>
        <taxon>Nakamurella</taxon>
    </lineage>
</organism>
<feature type="transmembrane region" description="Helical" evidence="2">
    <location>
        <begin position="352"/>
        <end position="373"/>
    </location>
</feature>